<sequence length="73" mass="8632">MSKVERKIEQYSDIINLPRPEPRCHPRMPIEKRAAQFAPFAALTGYEDVVKETIRKHEDEIELRIFFNSDSDQ</sequence>
<dbReference type="EMBL" id="CYYU01000025">
    <property type="protein sequence ID" value="CUO08152.1"/>
    <property type="molecule type" value="Genomic_DNA"/>
</dbReference>
<dbReference type="AlphaFoldDB" id="A0A174C413"/>
<evidence type="ECO:0000313" key="2">
    <source>
        <dbReference type="Proteomes" id="UP000095546"/>
    </source>
</evidence>
<reference evidence="1 2" key="1">
    <citation type="submission" date="2015-09" db="EMBL/GenBank/DDBJ databases">
        <authorList>
            <consortium name="Pathogen Informatics"/>
        </authorList>
    </citation>
    <scope>NUCLEOTIDE SEQUENCE [LARGE SCALE GENOMIC DNA]</scope>
    <source>
        <strain evidence="1 2">2789STDY5608828</strain>
    </source>
</reference>
<dbReference type="RefSeq" id="WP_055162865.1">
    <property type="nucleotide sequence ID" value="NZ_CABIWZ010000025.1"/>
</dbReference>
<organism evidence="1 2">
    <name type="scientific">Mitsuokella jalaludinii</name>
    <dbReference type="NCBI Taxonomy" id="187979"/>
    <lineage>
        <taxon>Bacteria</taxon>
        <taxon>Bacillati</taxon>
        <taxon>Bacillota</taxon>
        <taxon>Negativicutes</taxon>
        <taxon>Selenomonadales</taxon>
        <taxon>Selenomonadaceae</taxon>
        <taxon>Mitsuokella</taxon>
    </lineage>
</organism>
<proteinExistence type="predicted"/>
<accession>A0A174C413</accession>
<keyword evidence="2" id="KW-1185">Reference proteome</keyword>
<evidence type="ECO:0000313" key="1">
    <source>
        <dbReference type="EMBL" id="CUO08152.1"/>
    </source>
</evidence>
<dbReference type="STRING" id="187979.ERS852385_02088"/>
<gene>
    <name evidence="1" type="ORF">ERS852385_02088</name>
</gene>
<dbReference type="OrthoDB" id="361760at2"/>
<protein>
    <submittedName>
        <fullName evidence="1">Uncharacterized protein</fullName>
    </submittedName>
</protein>
<dbReference type="Proteomes" id="UP000095546">
    <property type="component" value="Unassembled WGS sequence"/>
</dbReference>
<name>A0A174C413_9FIRM</name>